<proteinExistence type="predicted"/>
<dbReference type="AlphaFoldDB" id="A0A7W6EXS0"/>
<accession>A0A7W6EXS0</accession>
<name>A0A7W6EXS0_9SPHN</name>
<dbReference type="Proteomes" id="UP000562395">
    <property type="component" value="Unassembled WGS sequence"/>
</dbReference>
<reference evidence="1 2" key="1">
    <citation type="submission" date="2020-08" db="EMBL/GenBank/DDBJ databases">
        <title>Genomic Encyclopedia of Type Strains, Phase IV (KMG-IV): sequencing the most valuable type-strain genomes for metagenomic binning, comparative biology and taxonomic classification.</title>
        <authorList>
            <person name="Goeker M."/>
        </authorList>
    </citation>
    <scope>NUCLEOTIDE SEQUENCE [LARGE SCALE GENOMIC DNA]</scope>
    <source>
        <strain evidence="1 2">DSM 14552</strain>
    </source>
</reference>
<comment type="caution">
    <text evidence="1">The sequence shown here is derived from an EMBL/GenBank/DDBJ whole genome shotgun (WGS) entry which is preliminary data.</text>
</comment>
<protein>
    <submittedName>
        <fullName evidence="1">Uncharacterized protein</fullName>
    </submittedName>
</protein>
<gene>
    <name evidence="1" type="ORF">GGQ88_003969</name>
</gene>
<sequence>MTDPASPFPAFERFVEQHGLLANPKGILAAKLPRILGQGQTRAVGLDMSPALIERQQELVSLNLPDTLRPTPDVQREIDEAQHAIDRHIDQMRHQDNRRRFALEVLHRLEGVQTGVKDNQFFAGRLVLVGDKSGQNWAWSMTPHYPVIAKIPADVEYVLSAHAAADRIIKDGTLPVQEFLDKLMLAWLMARHFSQSDDVLIADVARLFKIASQDERFFGTPARRNFSDVPDATFITNLINWRRNREPGKRELFELVPATLNQAHGSKSRAYFVPSNAEGTAVRPMIYLRRVAD</sequence>
<evidence type="ECO:0000313" key="2">
    <source>
        <dbReference type="Proteomes" id="UP000562395"/>
    </source>
</evidence>
<organism evidence="1 2">
    <name type="scientific">Novosphingobium hassiacum</name>
    <dbReference type="NCBI Taxonomy" id="173676"/>
    <lineage>
        <taxon>Bacteria</taxon>
        <taxon>Pseudomonadati</taxon>
        <taxon>Pseudomonadota</taxon>
        <taxon>Alphaproteobacteria</taxon>
        <taxon>Sphingomonadales</taxon>
        <taxon>Sphingomonadaceae</taxon>
        <taxon>Novosphingobium</taxon>
    </lineage>
</organism>
<dbReference type="RefSeq" id="WP_183615129.1">
    <property type="nucleotide sequence ID" value="NZ_JACICY010000019.1"/>
</dbReference>
<keyword evidence="2" id="KW-1185">Reference proteome</keyword>
<dbReference type="EMBL" id="JACICY010000019">
    <property type="protein sequence ID" value="MBB3862667.1"/>
    <property type="molecule type" value="Genomic_DNA"/>
</dbReference>
<evidence type="ECO:0000313" key="1">
    <source>
        <dbReference type="EMBL" id="MBB3862667.1"/>
    </source>
</evidence>